<proteinExistence type="predicted"/>
<comment type="caution">
    <text evidence="1">The sequence shown here is derived from an EMBL/GenBank/DDBJ whole genome shotgun (WGS) entry which is preliminary data.</text>
</comment>
<evidence type="ECO:0000313" key="2">
    <source>
        <dbReference type="Proteomes" id="UP000031599"/>
    </source>
</evidence>
<name>A0A0C2A2D3_9BACT</name>
<accession>A0A0C2A2D3</accession>
<dbReference type="AlphaFoldDB" id="A0A0C2A2D3"/>
<dbReference type="Proteomes" id="UP000031599">
    <property type="component" value="Unassembled WGS sequence"/>
</dbReference>
<gene>
    <name evidence="1" type="ORF">DB30_03259</name>
</gene>
<evidence type="ECO:0000313" key="1">
    <source>
        <dbReference type="EMBL" id="KIG17558.1"/>
    </source>
</evidence>
<sequence length="49" mass="6093">MVRHGDFMSAAHQRRRVLGFIGCWNRDEKHPFRWTWRSDWRQHELRATA</sequence>
<organism evidence="1 2">
    <name type="scientific">Enhygromyxa salina</name>
    <dbReference type="NCBI Taxonomy" id="215803"/>
    <lineage>
        <taxon>Bacteria</taxon>
        <taxon>Pseudomonadati</taxon>
        <taxon>Myxococcota</taxon>
        <taxon>Polyangia</taxon>
        <taxon>Nannocystales</taxon>
        <taxon>Nannocystaceae</taxon>
        <taxon>Enhygromyxa</taxon>
    </lineage>
</organism>
<protein>
    <submittedName>
        <fullName evidence="1">Uncharacterized protein</fullName>
    </submittedName>
</protein>
<reference evidence="1 2" key="1">
    <citation type="submission" date="2014-12" db="EMBL/GenBank/DDBJ databases">
        <title>Genome assembly of Enhygromyxa salina DSM 15201.</title>
        <authorList>
            <person name="Sharma G."/>
            <person name="Subramanian S."/>
        </authorList>
    </citation>
    <scope>NUCLEOTIDE SEQUENCE [LARGE SCALE GENOMIC DNA]</scope>
    <source>
        <strain evidence="1 2">DSM 15201</strain>
    </source>
</reference>
<dbReference type="EMBL" id="JMCC02000023">
    <property type="protein sequence ID" value="KIG17558.1"/>
    <property type="molecule type" value="Genomic_DNA"/>
</dbReference>